<evidence type="ECO:0000256" key="3">
    <source>
        <dbReference type="ARBA" id="ARBA00022454"/>
    </source>
</evidence>
<comment type="subcellular location">
    <subcellularLocation>
        <location evidence="2">Chromosome</location>
        <location evidence="2">Centromere</location>
        <location evidence="2">Kinetochore</location>
    </subcellularLocation>
    <subcellularLocation>
        <location evidence="1">Nucleus</location>
    </subcellularLocation>
</comment>
<dbReference type="EMBL" id="JAJVDC020000006">
    <property type="protein sequence ID" value="KAL1636535.1"/>
    <property type="molecule type" value="Genomic_DNA"/>
</dbReference>
<dbReference type="InterPro" id="IPR008426">
    <property type="entry name" value="CENP-H_C"/>
</dbReference>
<dbReference type="PANTHER" id="PTHR48122:SF1">
    <property type="entry name" value="CENTROMERE PROTEIN H"/>
    <property type="match status" value="1"/>
</dbReference>
<sequence>MDDASHQPTGPSPSQEPGDDLMNTPDADALVLSDPEKLVLQLYQQVRELELERALVEAQQNDAPSPSSDETLSDDEVAEQLLVAEREAMEARASYLLRNKIVEQVLITDPVIRAVHAGSNASFDERRLLPHLHTRDVLSMHLSSLIANLTTTTSSLTTATKALTAANAKNTSLATTLLSLAKPPAASIAAADEITDANLRAQLLAAEKDVTTARRRWRSVKGVAAGVVVGSGVDWAGEEGLRRLVMEDEEDVVGERD</sequence>
<keyword evidence="11" id="KW-1185">Reference proteome</keyword>
<keyword evidence="4" id="KW-0995">Kinetochore</keyword>
<evidence type="ECO:0000256" key="4">
    <source>
        <dbReference type="ARBA" id="ARBA00022838"/>
    </source>
</evidence>
<evidence type="ECO:0000256" key="2">
    <source>
        <dbReference type="ARBA" id="ARBA00004629"/>
    </source>
</evidence>
<evidence type="ECO:0000256" key="6">
    <source>
        <dbReference type="ARBA" id="ARBA00023328"/>
    </source>
</evidence>
<dbReference type="Pfam" id="PF05837">
    <property type="entry name" value="CENP-H"/>
    <property type="match status" value="1"/>
</dbReference>
<evidence type="ECO:0000256" key="7">
    <source>
        <dbReference type="ARBA" id="ARBA00025735"/>
    </source>
</evidence>
<evidence type="ECO:0000313" key="11">
    <source>
        <dbReference type="Proteomes" id="UP001521116"/>
    </source>
</evidence>
<reference evidence="10 11" key="1">
    <citation type="submission" date="2024-02" db="EMBL/GenBank/DDBJ databases">
        <title>De novo assembly and annotation of 12 fungi associated with fruit tree decline syndrome in Ontario, Canada.</title>
        <authorList>
            <person name="Sulman M."/>
            <person name="Ellouze W."/>
            <person name="Ilyukhin E."/>
        </authorList>
    </citation>
    <scope>NUCLEOTIDE SEQUENCE [LARGE SCALE GENOMIC DNA]</scope>
    <source>
        <strain evidence="10 11">M1-105</strain>
    </source>
</reference>
<dbReference type="Proteomes" id="UP001521116">
    <property type="component" value="Unassembled WGS sequence"/>
</dbReference>
<feature type="compositionally biased region" description="Polar residues" evidence="8">
    <location>
        <begin position="1"/>
        <end position="15"/>
    </location>
</feature>
<accession>A0ABR3TAG1</accession>
<gene>
    <name evidence="10" type="ORF">SLS56_001120</name>
</gene>
<comment type="caution">
    <text evidence="10">The sequence shown here is derived from an EMBL/GenBank/DDBJ whole genome shotgun (WGS) entry which is preliminary data.</text>
</comment>
<organism evidence="10 11">
    <name type="scientific">Neofusicoccum ribis</name>
    <dbReference type="NCBI Taxonomy" id="45134"/>
    <lineage>
        <taxon>Eukaryota</taxon>
        <taxon>Fungi</taxon>
        <taxon>Dikarya</taxon>
        <taxon>Ascomycota</taxon>
        <taxon>Pezizomycotina</taxon>
        <taxon>Dothideomycetes</taxon>
        <taxon>Dothideomycetes incertae sedis</taxon>
        <taxon>Botryosphaeriales</taxon>
        <taxon>Botryosphaeriaceae</taxon>
        <taxon>Neofusicoccum</taxon>
    </lineage>
</organism>
<evidence type="ECO:0000256" key="5">
    <source>
        <dbReference type="ARBA" id="ARBA00023242"/>
    </source>
</evidence>
<dbReference type="PANTHER" id="PTHR48122">
    <property type="entry name" value="CENTROMERE PROTEIN H"/>
    <property type="match status" value="1"/>
</dbReference>
<keyword evidence="6" id="KW-0137">Centromere</keyword>
<feature type="domain" description="Centromere protein H C-terminal" evidence="9">
    <location>
        <begin position="38"/>
        <end position="249"/>
    </location>
</feature>
<keyword evidence="3" id="KW-0158">Chromosome</keyword>
<dbReference type="InterPro" id="IPR040034">
    <property type="entry name" value="CENP-H"/>
</dbReference>
<feature type="region of interest" description="Disordered" evidence="8">
    <location>
        <begin position="1"/>
        <end position="29"/>
    </location>
</feature>
<keyword evidence="5" id="KW-0539">Nucleus</keyword>
<comment type="similarity">
    <text evidence="7">Belongs to the CENP-H/MCM16 family.</text>
</comment>
<name>A0ABR3TAG1_9PEZI</name>
<evidence type="ECO:0000256" key="1">
    <source>
        <dbReference type="ARBA" id="ARBA00004123"/>
    </source>
</evidence>
<evidence type="ECO:0000259" key="9">
    <source>
        <dbReference type="Pfam" id="PF05837"/>
    </source>
</evidence>
<proteinExistence type="inferred from homology"/>
<protein>
    <recommendedName>
        <fullName evidence="9">Centromere protein H C-terminal domain-containing protein</fullName>
    </recommendedName>
</protein>
<evidence type="ECO:0000313" key="10">
    <source>
        <dbReference type="EMBL" id="KAL1636535.1"/>
    </source>
</evidence>
<evidence type="ECO:0000256" key="8">
    <source>
        <dbReference type="SAM" id="MobiDB-lite"/>
    </source>
</evidence>